<organism evidence="1 2">
    <name type="scientific">Thermostichus vulcanus str. 'Rupite'</name>
    <dbReference type="NCBI Taxonomy" id="2813851"/>
    <lineage>
        <taxon>Bacteria</taxon>
        <taxon>Bacillati</taxon>
        <taxon>Cyanobacteriota</taxon>
        <taxon>Cyanophyceae</taxon>
        <taxon>Thermostichales</taxon>
        <taxon>Thermostichaceae</taxon>
        <taxon>Thermostichus</taxon>
    </lineage>
</organism>
<evidence type="ECO:0000313" key="2">
    <source>
        <dbReference type="Proteomes" id="UP000830835"/>
    </source>
</evidence>
<proteinExistence type="predicted"/>
<dbReference type="Proteomes" id="UP000830835">
    <property type="component" value="Unassembled WGS sequence"/>
</dbReference>
<evidence type="ECO:0000313" key="1">
    <source>
        <dbReference type="EMBL" id="MCJ2543635.1"/>
    </source>
</evidence>
<reference evidence="1" key="1">
    <citation type="submission" date="2021-02" db="EMBL/GenBank/DDBJ databases">
        <title>The CRISPR/cas machinery reduction and long-range gene transfer in the hot spring cyanobacterium Synechococcus.</title>
        <authorList>
            <person name="Dvorak P."/>
            <person name="Jahodarova E."/>
            <person name="Hasler P."/>
            <person name="Poulickova A."/>
        </authorList>
    </citation>
    <scope>NUCLEOTIDE SEQUENCE</scope>
    <source>
        <strain evidence="1">Rupite</strain>
    </source>
</reference>
<accession>A0ABT0CCX0</accession>
<dbReference type="NCBIfam" id="NF041384">
    <property type="entry name" value="YHS_seleno_dom"/>
    <property type="match status" value="1"/>
</dbReference>
<sequence>MGAASLTPLQNPTVQAQTTVMASEVGESSDGPFFATEGLAIRGYDPVAYFIDAQPVQGSAAHEWEWGGVTWRFANADNLQRFRNNPERFAPQYGGFCAWAVAHNYLYPVDPFAWRIVDDKLYLNANQRVQRNWERDIPGFIEKADLNWPELRTQ</sequence>
<keyword evidence="2" id="KW-1185">Reference proteome</keyword>
<name>A0ABT0CCX0_THEVL</name>
<comment type="caution">
    <text evidence="1">The sequence shown here is derived from an EMBL/GenBank/DDBJ whole genome shotgun (WGS) entry which is preliminary data.</text>
</comment>
<gene>
    <name evidence="1" type="ORF">JX360_12080</name>
</gene>
<protein>
    <submittedName>
        <fullName evidence="1">YHS domain protein</fullName>
    </submittedName>
</protein>
<dbReference type="EMBL" id="JAFIRA010000033">
    <property type="protein sequence ID" value="MCJ2543635.1"/>
    <property type="molecule type" value="Genomic_DNA"/>
</dbReference>